<dbReference type="GO" id="GO:0034462">
    <property type="term" value="P:small-subunit processome assembly"/>
    <property type="evidence" value="ECO:0007669"/>
    <property type="project" value="TreeGrafter"/>
</dbReference>
<evidence type="ECO:0000256" key="3">
    <source>
        <dbReference type="ARBA" id="ARBA00020737"/>
    </source>
</evidence>
<feature type="region of interest" description="Disordered" evidence="7">
    <location>
        <begin position="1"/>
        <end position="57"/>
    </location>
</feature>
<dbReference type="OrthoDB" id="287393at2759"/>
<dbReference type="GO" id="GO:0000472">
    <property type="term" value="P:endonucleolytic cleavage to generate mature 5'-end of SSU-rRNA from (SSU-rRNA, 5.8S rRNA, LSU-rRNA)"/>
    <property type="evidence" value="ECO:0007669"/>
    <property type="project" value="TreeGrafter"/>
</dbReference>
<dbReference type="Gene3D" id="3.30.70.330">
    <property type="match status" value="1"/>
</dbReference>
<dbReference type="SMART" id="SM00360">
    <property type="entry name" value="RRM"/>
    <property type="match status" value="1"/>
</dbReference>
<protein>
    <recommendedName>
        <fullName evidence="3">Activator of basal transcription 1</fullName>
    </recommendedName>
</protein>
<feature type="compositionally biased region" description="Basic and acidic residues" evidence="7">
    <location>
        <begin position="32"/>
        <end position="43"/>
    </location>
</feature>
<reference evidence="9" key="1">
    <citation type="submission" date="2021-02" db="EMBL/GenBank/DDBJ databases">
        <authorList>
            <person name="Nowell W R."/>
        </authorList>
    </citation>
    <scope>NUCLEOTIDE SEQUENCE</scope>
    <source>
        <strain evidence="9">Ploen Becks lab</strain>
    </source>
</reference>
<comment type="caution">
    <text evidence="9">The sequence shown here is derived from an EMBL/GenBank/DDBJ whole genome shotgun (WGS) entry which is preliminary data.</text>
</comment>
<evidence type="ECO:0000313" key="9">
    <source>
        <dbReference type="EMBL" id="CAF0942835.1"/>
    </source>
</evidence>
<evidence type="ECO:0000256" key="1">
    <source>
        <dbReference type="ARBA" id="ARBA00004604"/>
    </source>
</evidence>
<sequence length="262" mass="31235">MEVHDQSEKEPETKPKPIEQTVTDNQPETITDEPKAKKAKLSDDNSDDEEAADNDDKNKSTAGVIYLSRIPTKMNVKIIREYFSNFGEVDRIYLEPKEQKRKNQPRSFEEGWVEFKKRRIAKKVAKMLNNMQVGGKRKNPWFSELWNLKYLKNFKWTHLNERLAYEQESRKQRLRQEVTLAKKEANFYIQNVEKNEKRKRFEKKQQNSENDQDTEKNSISKQNKNDQNDDDDETYKPKNKHPIFERKIKVAGNDTFLKQIFS</sequence>
<keyword evidence="5" id="KW-0539">Nucleus</keyword>
<dbReference type="Proteomes" id="UP000663879">
    <property type="component" value="Unassembled WGS sequence"/>
</dbReference>
<name>A0A814CP28_9BILA</name>
<dbReference type="InterPro" id="IPR012677">
    <property type="entry name" value="Nucleotide-bd_a/b_plait_sf"/>
</dbReference>
<feature type="compositionally biased region" description="Acidic residues" evidence="7">
    <location>
        <begin position="44"/>
        <end position="53"/>
    </location>
</feature>
<accession>A0A814CP28</accession>
<dbReference type="AlphaFoldDB" id="A0A814CP28"/>
<gene>
    <name evidence="9" type="ORF">OXX778_LOCUS13518</name>
</gene>
<dbReference type="GO" id="GO:0005730">
    <property type="term" value="C:nucleolus"/>
    <property type="evidence" value="ECO:0007669"/>
    <property type="project" value="UniProtKB-SubCell"/>
</dbReference>
<dbReference type="InterPro" id="IPR039119">
    <property type="entry name" value="ABT1/Esf2"/>
</dbReference>
<comment type="similarity">
    <text evidence="2">Belongs to the ESF2/ABP1 family.</text>
</comment>
<dbReference type="InterPro" id="IPR035979">
    <property type="entry name" value="RBD_domain_sf"/>
</dbReference>
<organism evidence="9 10">
    <name type="scientific">Brachionus calyciflorus</name>
    <dbReference type="NCBI Taxonomy" id="104777"/>
    <lineage>
        <taxon>Eukaryota</taxon>
        <taxon>Metazoa</taxon>
        <taxon>Spiralia</taxon>
        <taxon>Gnathifera</taxon>
        <taxon>Rotifera</taxon>
        <taxon>Eurotatoria</taxon>
        <taxon>Monogononta</taxon>
        <taxon>Pseudotrocha</taxon>
        <taxon>Ploima</taxon>
        <taxon>Brachionidae</taxon>
        <taxon>Brachionus</taxon>
    </lineage>
</organism>
<proteinExistence type="inferred from homology"/>
<feature type="domain" description="RRM" evidence="8">
    <location>
        <begin position="63"/>
        <end position="137"/>
    </location>
</feature>
<dbReference type="PANTHER" id="PTHR12311">
    <property type="entry name" value="ACTIVATOR OF BASAL TRANSCRIPTION 1"/>
    <property type="match status" value="1"/>
</dbReference>
<evidence type="ECO:0000256" key="2">
    <source>
        <dbReference type="ARBA" id="ARBA00005819"/>
    </source>
</evidence>
<dbReference type="CDD" id="cd12263">
    <property type="entry name" value="RRM_ABT1_like"/>
    <property type="match status" value="1"/>
</dbReference>
<feature type="region of interest" description="Disordered" evidence="7">
    <location>
        <begin position="196"/>
        <end position="246"/>
    </location>
</feature>
<dbReference type="Pfam" id="PF00076">
    <property type="entry name" value="RRM_1"/>
    <property type="match status" value="1"/>
</dbReference>
<comment type="subcellular location">
    <subcellularLocation>
        <location evidence="1">Nucleus</location>
        <location evidence="1">Nucleolus</location>
    </subcellularLocation>
</comment>
<dbReference type="InterPro" id="IPR034353">
    <property type="entry name" value="ABT1/ESF2_RRM"/>
</dbReference>
<keyword evidence="4 6" id="KW-0694">RNA-binding</keyword>
<keyword evidence="10" id="KW-1185">Reference proteome</keyword>
<evidence type="ECO:0000256" key="5">
    <source>
        <dbReference type="ARBA" id="ARBA00023242"/>
    </source>
</evidence>
<evidence type="ECO:0000259" key="8">
    <source>
        <dbReference type="PROSITE" id="PS50102"/>
    </source>
</evidence>
<feature type="compositionally biased region" description="Basic and acidic residues" evidence="7">
    <location>
        <begin position="1"/>
        <end position="17"/>
    </location>
</feature>
<feature type="compositionally biased region" description="Basic and acidic residues" evidence="7">
    <location>
        <begin position="213"/>
        <end position="227"/>
    </location>
</feature>
<dbReference type="PROSITE" id="PS50102">
    <property type="entry name" value="RRM"/>
    <property type="match status" value="1"/>
</dbReference>
<evidence type="ECO:0000256" key="4">
    <source>
        <dbReference type="ARBA" id="ARBA00022884"/>
    </source>
</evidence>
<dbReference type="GO" id="GO:0000480">
    <property type="term" value="P:endonucleolytic cleavage in 5'-ETS of tricistronic rRNA transcript (SSU-rRNA, 5.8S rRNA, LSU-rRNA)"/>
    <property type="evidence" value="ECO:0007669"/>
    <property type="project" value="TreeGrafter"/>
</dbReference>
<dbReference type="SUPFAM" id="SSF54928">
    <property type="entry name" value="RNA-binding domain, RBD"/>
    <property type="match status" value="1"/>
</dbReference>
<dbReference type="InterPro" id="IPR000504">
    <property type="entry name" value="RRM_dom"/>
</dbReference>
<evidence type="ECO:0000256" key="7">
    <source>
        <dbReference type="SAM" id="MobiDB-lite"/>
    </source>
</evidence>
<dbReference type="GO" id="GO:0003723">
    <property type="term" value="F:RNA binding"/>
    <property type="evidence" value="ECO:0007669"/>
    <property type="project" value="UniProtKB-UniRule"/>
</dbReference>
<evidence type="ECO:0000313" key="10">
    <source>
        <dbReference type="Proteomes" id="UP000663879"/>
    </source>
</evidence>
<dbReference type="PANTHER" id="PTHR12311:SF7">
    <property type="entry name" value="ACTIVATOR OF BASAL TRANSCRIPTION 1"/>
    <property type="match status" value="1"/>
</dbReference>
<dbReference type="EMBL" id="CAJNOC010002612">
    <property type="protein sequence ID" value="CAF0942835.1"/>
    <property type="molecule type" value="Genomic_DNA"/>
</dbReference>
<feature type="compositionally biased region" description="Polar residues" evidence="7">
    <location>
        <begin position="20"/>
        <end position="29"/>
    </location>
</feature>
<evidence type="ECO:0000256" key="6">
    <source>
        <dbReference type="PROSITE-ProRule" id="PRU00176"/>
    </source>
</evidence>
<dbReference type="GO" id="GO:0000447">
    <property type="term" value="P:endonucleolytic cleavage in ITS1 to separate SSU-rRNA from 5.8S rRNA and LSU-rRNA from tricistronic rRNA transcript (SSU-rRNA, 5.8S rRNA, LSU-rRNA)"/>
    <property type="evidence" value="ECO:0007669"/>
    <property type="project" value="TreeGrafter"/>
</dbReference>